<dbReference type="Proteomes" id="UP000324222">
    <property type="component" value="Unassembled WGS sequence"/>
</dbReference>
<evidence type="ECO:0000313" key="2">
    <source>
        <dbReference type="Proteomes" id="UP000324222"/>
    </source>
</evidence>
<name>A0A5B7GSW0_PORTR</name>
<reference evidence="1 2" key="1">
    <citation type="submission" date="2019-05" db="EMBL/GenBank/DDBJ databases">
        <title>Another draft genome of Portunus trituberculatus and its Hox gene families provides insights of decapod evolution.</title>
        <authorList>
            <person name="Jeong J.-H."/>
            <person name="Song I."/>
            <person name="Kim S."/>
            <person name="Choi T."/>
            <person name="Kim D."/>
            <person name="Ryu S."/>
            <person name="Kim W."/>
        </authorList>
    </citation>
    <scope>NUCLEOTIDE SEQUENCE [LARGE SCALE GENOMIC DNA]</scope>
    <source>
        <tissue evidence="1">Muscle</tissue>
    </source>
</reference>
<protein>
    <submittedName>
        <fullName evidence="1">Uncharacterized protein</fullName>
    </submittedName>
</protein>
<gene>
    <name evidence="1" type="ORF">E2C01_057439</name>
</gene>
<accession>A0A5B7GSW0</accession>
<keyword evidence="2" id="KW-1185">Reference proteome</keyword>
<dbReference type="EMBL" id="VSRR010020682">
    <property type="protein sequence ID" value="MPC63341.1"/>
    <property type="molecule type" value="Genomic_DNA"/>
</dbReference>
<dbReference type="AlphaFoldDB" id="A0A5B7GSW0"/>
<proteinExistence type="predicted"/>
<sequence length="88" mass="9682">MEGQAWRGRGFAGLWGTSSRGVRLNDIRAAHITQLWLNDRCRLLPCLNHGLTSQPASLAWVTLAALSLLLNQCHAPARCFFPNALLGE</sequence>
<comment type="caution">
    <text evidence="1">The sequence shown here is derived from an EMBL/GenBank/DDBJ whole genome shotgun (WGS) entry which is preliminary data.</text>
</comment>
<evidence type="ECO:0000313" key="1">
    <source>
        <dbReference type="EMBL" id="MPC63341.1"/>
    </source>
</evidence>
<organism evidence="1 2">
    <name type="scientific">Portunus trituberculatus</name>
    <name type="common">Swimming crab</name>
    <name type="synonym">Neptunus trituberculatus</name>
    <dbReference type="NCBI Taxonomy" id="210409"/>
    <lineage>
        <taxon>Eukaryota</taxon>
        <taxon>Metazoa</taxon>
        <taxon>Ecdysozoa</taxon>
        <taxon>Arthropoda</taxon>
        <taxon>Crustacea</taxon>
        <taxon>Multicrustacea</taxon>
        <taxon>Malacostraca</taxon>
        <taxon>Eumalacostraca</taxon>
        <taxon>Eucarida</taxon>
        <taxon>Decapoda</taxon>
        <taxon>Pleocyemata</taxon>
        <taxon>Brachyura</taxon>
        <taxon>Eubrachyura</taxon>
        <taxon>Portunoidea</taxon>
        <taxon>Portunidae</taxon>
        <taxon>Portuninae</taxon>
        <taxon>Portunus</taxon>
    </lineage>
</organism>